<evidence type="ECO:0000313" key="2">
    <source>
        <dbReference type="Proteomes" id="UP000269396"/>
    </source>
</evidence>
<gene>
    <name evidence="1" type="ORF">SMTD_LOCUS19235</name>
</gene>
<keyword evidence="2" id="KW-1185">Reference proteome</keyword>
<evidence type="ECO:0000313" key="1">
    <source>
        <dbReference type="EMBL" id="VDP79265.1"/>
    </source>
</evidence>
<dbReference type="EMBL" id="UZAL01041933">
    <property type="protein sequence ID" value="VDP79265.1"/>
    <property type="molecule type" value="Genomic_DNA"/>
</dbReference>
<proteinExistence type="predicted"/>
<dbReference type="STRING" id="31246.A0A183PXZ9"/>
<name>A0A183PXZ9_9TREM</name>
<organism evidence="1 2">
    <name type="scientific">Schistosoma mattheei</name>
    <dbReference type="NCBI Taxonomy" id="31246"/>
    <lineage>
        <taxon>Eukaryota</taxon>
        <taxon>Metazoa</taxon>
        <taxon>Spiralia</taxon>
        <taxon>Lophotrochozoa</taxon>
        <taxon>Platyhelminthes</taxon>
        <taxon>Trematoda</taxon>
        <taxon>Digenea</taxon>
        <taxon>Strigeidida</taxon>
        <taxon>Schistosomatoidea</taxon>
        <taxon>Schistosomatidae</taxon>
        <taxon>Schistosoma</taxon>
    </lineage>
</organism>
<dbReference type="Proteomes" id="UP000269396">
    <property type="component" value="Unassembled WGS sequence"/>
</dbReference>
<protein>
    <submittedName>
        <fullName evidence="1">Uncharacterized protein</fullName>
    </submittedName>
</protein>
<reference evidence="1 2" key="1">
    <citation type="submission" date="2018-11" db="EMBL/GenBank/DDBJ databases">
        <authorList>
            <consortium name="Pathogen Informatics"/>
        </authorList>
    </citation>
    <scope>NUCLEOTIDE SEQUENCE [LARGE SCALE GENOMIC DNA]</scope>
    <source>
        <strain>Denwood</strain>
        <strain evidence="2">Zambia</strain>
    </source>
</reference>
<dbReference type="AlphaFoldDB" id="A0A183PXZ9"/>
<accession>A0A183PXZ9</accession>
<sequence length="147" mass="16740">MRPNDMCPLLYPYNKENNITTIDNSNIHDKINIINNGKNENNNTSTDDIISDQCLIYSKPYESNVRRNEQIQSAIKQTKLVEDFIAVRQQAAMNRARGAGHIMGVADILGSSPFVNLNERGNLIIIINFQHSFNLFFCIKLKILTLN</sequence>